<dbReference type="EMBL" id="JBHSDT010000008">
    <property type="protein sequence ID" value="MFC4403661.1"/>
    <property type="molecule type" value="Genomic_DNA"/>
</dbReference>
<dbReference type="RefSeq" id="WP_390252192.1">
    <property type="nucleotide sequence ID" value="NZ_JBHSDT010000008.1"/>
</dbReference>
<evidence type="ECO:0000313" key="1">
    <source>
        <dbReference type="EMBL" id="MFC4403661.1"/>
    </source>
</evidence>
<reference evidence="2" key="1">
    <citation type="journal article" date="2019" name="Int. J. Syst. Evol. Microbiol.">
        <title>The Global Catalogue of Microorganisms (GCM) 10K type strain sequencing project: providing services to taxonomists for standard genome sequencing and annotation.</title>
        <authorList>
            <consortium name="The Broad Institute Genomics Platform"/>
            <consortium name="The Broad Institute Genome Sequencing Center for Infectious Disease"/>
            <person name="Wu L."/>
            <person name="Ma J."/>
        </authorList>
    </citation>
    <scope>NUCLEOTIDE SEQUENCE [LARGE SCALE GENOMIC DNA]</scope>
    <source>
        <strain evidence="2">CCUG 37865</strain>
    </source>
</reference>
<dbReference type="Proteomes" id="UP001595882">
    <property type="component" value="Unassembled WGS sequence"/>
</dbReference>
<keyword evidence="2" id="KW-1185">Reference proteome</keyword>
<protein>
    <submittedName>
        <fullName evidence="1">Uncharacterized protein</fullName>
    </submittedName>
</protein>
<name>A0ABV8WZT3_9BACI</name>
<gene>
    <name evidence="1" type="ORF">ACFOY7_11335</name>
</gene>
<organism evidence="1 2">
    <name type="scientific">Gracilibacillus xinjiangensis</name>
    <dbReference type="NCBI Taxonomy" id="1193282"/>
    <lineage>
        <taxon>Bacteria</taxon>
        <taxon>Bacillati</taxon>
        <taxon>Bacillota</taxon>
        <taxon>Bacilli</taxon>
        <taxon>Bacillales</taxon>
        <taxon>Bacillaceae</taxon>
        <taxon>Gracilibacillus</taxon>
    </lineage>
</organism>
<sequence length="168" mass="19358">MLIIGVIFFIFIILLLLFLGLLRVYATIKWNFTDEDQQIIIMITILGFTILKKDVGIMKEDGTAFPNGMKMKDLNILRNFVIENVRCELLKTKTIIGTGEPDTTAILYSMLQSLFTMVSARLRENAVVDCQLSAHFDETIIQSNGRCMISWKLRKTMRVWKSWKTKGE</sequence>
<proteinExistence type="predicted"/>
<accession>A0ABV8WZT3</accession>
<comment type="caution">
    <text evidence="1">The sequence shown here is derived from an EMBL/GenBank/DDBJ whole genome shotgun (WGS) entry which is preliminary data.</text>
</comment>
<evidence type="ECO:0000313" key="2">
    <source>
        <dbReference type="Proteomes" id="UP001595882"/>
    </source>
</evidence>